<feature type="region of interest" description="Disordered" evidence="1">
    <location>
        <begin position="189"/>
        <end position="265"/>
    </location>
</feature>
<gene>
    <name evidence="2" type="ORF">DFQ27_003367</name>
</gene>
<name>A0A9P6QIF5_9FUNG</name>
<feature type="compositionally biased region" description="Acidic residues" evidence="1">
    <location>
        <begin position="687"/>
        <end position="703"/>
    </location>
</feature>
<proteinExistence type="predicted"/>
<dbReference type="AlphaFoldDB" id="A0A9P6QIF5"/>
<feature type="compositionally biased region" description="Basic residues" evidence="1">
    <location>
        <begin position="670"/>
        <end position="680"/>
    </location>
</feature>
<evidence type="ECO:0000256" key="1">
    <source>
        <dbReference type="SAM" id="MobiDB-lite"/>
    </source>
</evidence>
<feature type="region of interest" description="Disordered" evidence="1">
    <location>
        <begin position="406"/>
        <end position="427"/>
    </location>
</feature>
<feature type="compositionally biased region" description="Low complexity" evidence="1">
    <location>
        <begin position="213"/>
        <end position="226"/>
    </location>
</feature>
<dbReference type="Proteomes" id="UP000807716">
    <property type="component" value="Unassembled WGS sequence"/>
</dbReference>
<sequence>MTSQPLVASVCVDYLSHPLSAEGLLLCYQQITRQVAHAPLTAKEAASTFQNKSNTELDLLQQHSYNLAIPNKRDHRPAPVGCQAQLRRMQNALWRRSSQLSLAKDVALVQPETLNWQKECDVLWLYGPLYHPYFATAEQASPEPSYPSAIDDDETLQDYFNIALSSPSSMPLSISTATILSATETTVTTIASPTSSSSSPTPPCSLPSPQPQPQSQQEPSELPELPRILPQQQRHHRRMTTDETPTTTAVDSAPRPLRSASISTSDTALAVKGRTIPKKSSLKRLGTRQQQLDELRAFLKSQEYRTLNLVLSALEEAAAAAAAEAATAAAATTTATSTTTTTSTISCLSSLSLPQPRGEDGTCSAPVTPVMGNPPMLLALPLAPAPARYHFRSTDRQRRASFPKYVTHPASSSSLSPSMTTITTTSSSSMSIGCGHLTTTNTTTTATGSTAMTSGSLNGKQLRFSLEVQELVFLPSSPPFRVSRAKPIRANSDPAVHSAATSSYLAPSLGHRHQNQHHHYSHQHQYHSHQSPLGDNTCMGANGTKHSCIATAASNLASRNGGNCGRTMVVRIGADNTVEGGDLRGGAGARTGAPFRVSRSGGHHGLALDLSLEEEEEIGASGFEGYRGKVPREDGKGFIVSGDATTTAAAAEADYHPIYPTATPFLNGQRNKRKHYHHPTHYQSMSDDIDQDDDEENADETDLEDEIFYPTIETISEGDDYSGSSHDQDDGSMATTRRIDQQQQHKGVLWQMYTVVTGVRDIVAWCGSMVYYSSTL</sequence>
<feature type="region of interest" description="Disordered" evidence="1">
    <location>
        <begin position="510"/>
        <end position="533"/>
    </location>
</feature>
<dbReference type="OrthoDB" id="5563539at2759"/>
<accession>A0A9P6QIF5</accession>
<feature type="compositionally biased region" description="Pro residues" evidence="1">
    <location>
        <begin position="200"/>
        <end position="212"/>
    </location>
</feature>
<protein>
    <submittedName>
        <fullName evidence="2">Uncharacterized protein</fullName>
    </submittedName>
</protein>
<feature type="region of interest" description="Disordered" evidence="1">
    <location>
        <begin position="669"/>
        <end position="703"/>
    </location>
</feature>
<feature type="compositionally biased region" description="Basic residues" evidence="1">
    <location>
        <begin position="510"/>
        <end position="527"/>
    </location>
</feature>
<dbReference type="EMBL" id="JAAAJB010000024">
    <property type="protein sequence ID" value="KAG0269455.1"/>
    <property type="molecule type" value="Genomic_DNA"/>
</dbReference>
<organism evidence="2 3">
    <name type="scientific">Actinomortierella ambigua</name>
    <dbReference type="NCBI Taxonomy" id="1343610"/>
    <lineage>
        <taxon>Eukaryota</taxon>
        <taxon>Fungi</taxon>
        <taxon>Fungi incertae sedis</taxon>
        <taxon>Mucoromycota</taxon>
        <taxon>Mortierellomycotina</taxon>
        <taxon>Mortierellomycetes</taxon>
        <taxon>Mortierellales</taxon>
        <taxon>Mortierellaceae</taxon>
        <taxon>Actinomortierella</taxon>
    </lineage>
</organism>
<feature type="region of interest" description="Disordered" evidence="1">
    <location>
        <begin position="715"/>
        <end position="740"/>
    </location>
</feature>
<feature type="compositionally biased region" description="Low complexity" evidence="1">
    <location>
        <begin position="411"/>
        <end position="427"/>
    </location>
</feature>
<evidence type="ECO:0000313" key="3">
    <source>
        <dbReference type="Proteomes" id="UP000807716"/>
    </source>
</evidence>
<feature type="compositionally biased region" description="Low complexity" evidence="1">
    <location>
        <begin position="189"/>
        <end position="199"/>
    </location>
</feature>
<comment type="caution">
    <text evidence="2">The sequence shown here is derived from an EMBL/GenBank/DDBJ whole genome shotgun (WGS) entry which is preliminary data.</text>
</comment>
<evidence type="ECO:0000313" key="2">
    <source>
        <dbReference type="EMBL" id="KAG0269455.1"/>
    </source>
</evidence>
<reference evidence="2" key="1">
    <citation type="journal article" date="2020" name="Fungal Divers.">
        <title>Resolving the Mortierellaceae phylogeny through synthesis of multi-gene phylogenetics and phylogenomics.</title>
        <authorList>
            <person name="Vandepol N."/>
            <person name="Liber J."/>
            <person name="Desiro A."/>
            <person name="Na H."/>
            <person name="Kennedy M."/>
            <person name="Barry K."/>
            <person name="Grigoriev I.V."/>
            <person name="Miller A.N."/>
            <person name="O'Donnell K."/>
            <person name="Stajich J.E."/>
            <person name="Bonito G."/>
        </authorList>
    </citation>
    <scope>NUCLEOTIDE SEQUENCE</scope>
    <source>
        <strain evidence="2">BC1065</strain>
    </source>
</reference>
<keyword evidence="3" id="KW-1185">Reference proteome</keyword>